<dbReference type="GO" id="GO:0008641">
    <property type="term" value="F:ubiquitin-like modifier activating enzyme activity"/>
    <property type="evidence" value="ECO:0007669"/>
    <property type="project" value="InterPro"/>
</dbReference>
<gene>
    <name evidence="3" type="primary">thiF</name>
    <name evidence="3" type="ORF">Mrose_03398</name>
</gene>
<evidence type="ECO:0000259" key="1">
    <source>
        <dbReference type="Pfam" id="PF00899"/>
    </source>
</evidence>
<dbReference type="InterPro" id="IPR045886">
    <property type="entry name" value="ThiF/MoeB/HesA"/>
</dbReference>
<sequence>MSGTIQYVLEQVAREQLEAVEPLDPSRLGPGILAGATGRVAVAGHGLEVTVRIPRGFPADLPHVEVSGLPFRIPHVARDGDVCFAVRQGLVVDRRDPAGVLRQALASALETVEAGLERRNLADFAEEFGAYWGGAPEARVACSAVEPEGGPRVIIALERGEREGGGFVPVAFADDKARLEVVARRLGAGEWRSRLAVYVPMALHDAPTPPPGGAAWTFKDWRAFLHGHLHRRGRKRLGKLLRKAGADAPVVLGVLSAGGTWTLLGLKPPSRSGVHPLLGGSSEVPAVLGLERWDRTYLLPRGGADGRLGRRRVLLVGCGALGGQLAVLLAASGVGSLTLVDPDRLSNDNTFRHVLGRSAAGRPKAEALKHDLEQRFPYLEVSAVAEDVRRALDDGHVHLGGFDLVVLATGEPSLELELNERLRRSPAAPPALFTWLEPLGVGGHALLTGRGEGCFECLFNPPDHEEAPLFNRASFAAPGQRFTRDLAGCGGAFTPFSFLDAARTAELAARLALQSLTGATPGNRLVSWRGDPGAFLGAGFRLSERWGTPPEGLSLGGCEFRRPDCPVCGAAGGGS</sequence>
<dbReference type="InterPro" id="IPR032701">
    <property type="entry name" value="Prok-E2_B_dom"/>
</dbReference>
<dbReference type="CDD" id="cd01483">
    <property type="entry name" value="E1_enzyme_family"/>
    <property type="match status" value="1"/>
</dbReference>
<organism evidence="3 4">
    <name type="scientific">Calidithermus roseus</name>
    <dbReference type="NCBI Taxonomy" id="1644118"/>
    <lineage>
        <taxon>Bacteria</taxon>
        <taxon>Thermotogati</taxon>
        <taxon>Deinococcota</taxon>
        <taxon>Deinococci</taxon>
        <taxon>Thermales</taxon>
        <taxon>Thermaceae</taxon>
        <taxon>Calidithermus</taxon>
    </lineage>
</organism>
<comment type="caution">
    <text evidence="3">The sequence shown here is derived from an EMBL/GenBank/DDBJ whole genome shotgun (WGS) entry which is preliminary data.</text>
</comment>
<dbReference type="EC" id="2.7.7.73" evidence="3"/>
<dbReference type="Pfam" id="PF14461">
    <property type="entry name" value="Prok-E2_B"/>
    <property type="match status" value="1"/>
</dbReference>
<dbReference type="EMBL" id="QWLA01000109">
    <property type="protein sequence ID" value="RIH82353.1"/>
    <property type="molecule type" value="Genomic_DNA"/>
</dbReference>
<protein>
    <submittedName>
        <fullName evidence="3">Sulfur carrier protein ThiS adenylyltransferase</fullName>
        <ecNumber evidence="3">2.7.7.73</ecNumber>
    </submittedName>
</protein>
<dbReference type="InterPro" id="IPR035985">
    <property type="entry name" value="Ubiquitin-activating_enz"/>
</dbReference>
<dbReference type="AlphaFoldDB" id="A0A399EFL2"/>
<dbReference type="GO" id="GO:0061504">
    <property type="term" value="P:cyclic threonylcarbamoyladenosine biosynthetic process"/>
    <property type="evidence" value="ECO:0007669"/>
    <property type="project" value="TreeGrafter"/>
</dbReference>
<reference evidence="3 4" key="1">
    <citation type="submission" date="2018-08" db="EMBL/GenBank/DDBJ databases">
        <title>Meiothermus roseus NBRC 110900 genome sequencing project.</title>
        <authorList>
            <person name="Da Costa M.S."/>
            <person name="Albuquerque L."/>
            <person name="Raposo P."/>
            <person name="Froufe H.J.C."/>
            <person name="Barroso C.S."/>
            <person name="Egas C."/>
        </authorList>
    </citation>
    <scope>NUCLEOTIDE SEQUENCE [LARGE SCALE GENOMIC DNA]</scope>
    <source>
        <strain evidence="3 4">NBRC 110900</strain>
    </source>
</reference>
<dbReference type="PANTHER" id="PTHR43267:SF3">
    <property type="entry name" value="THIF PROTEIN"/>
    <property type="match status" value="1"/>
</dbReference>
<dbReference type="PANTHER" id="PTHR43267">
    <property type="entry name" value="TRNA THREONYLCARBAMOYLADENOSINE DEHYDRATASE"/>
    <property type="match status" value="1"/>
</dbReference>
<keyword evidence="3" id="KW-0548">Nucleotidyltransferase</keyword>
<accession>A0A399EFL2</accession>
<keyword evidence="3" id="KW-0808">Transferase</keyword>
<feature type="domain" description="Prokaryotic E2 family B" evidence="2">
    <location>
        <begin position="38"/>
        <end position="133"/>
    </location>
</feature>
<dbReference type="Gene3D" id="3.40.50.720">
    <property type="entry name" value="NAD(P)-binding Rossmann-like Domain"/>
    <property type="match status" value="1"/>
</dbReference>
<dbReference type="RefSeq" id="WP_182482891.1">
    <property type="nucleotide sequence ID" value="NZ_QWLA01000109.1"/>
</dbReference>
<evidence type="ECO:0000259" key="2">
    <source>
        <dbReference type="Pfam" id="PF14461"/>
    </source>
</evidence>
<proteinExistence type="predicted"/>
<keyword evidence="4" id="KW-1185">Reference proteome</keyword>
<name>A0A399EFL2_9DEIN</name>
<dbReference type="GO" id="GO:0061503">
    <property type="term" value="F:tRNA threonylcarbamoyladenosine dehydratase"/>
    <property type="evidence" value="ECO:0007669"/>
    <property type="project" value="TreeGrafter"/>
</dbReference>
<dbReference type="SUPFAM" id="SSF69572">
    <property type="entry name" value="Activating enzymes of the ubiquitin-like proteins"/>
    <property type="match status" value="1"/>
</dbReference>
<dbReference type="GO" id="GO:0016779">
    <property type="term" value="F:nucleotidyltransferase activity"/>
    <property type="evidence" value="ECO:0007669"/>
    <property type="project" value="UniProtKB-KW"/>
</dbReference>
<evidence type="ECO:0000313" key="3">
    <source>
        <dbReference type="EMBL" id="RIH82353.1"/>
    </source>
</evidence>
<dbReference type="InterPro" id="IPR000594">
    <property type="entry name" value="ThiF_NAD_FAD-bd"/>
</dbReference>
<dbReference type="Proteomes" id="UP000265341">
    <property type="component" value="Unassembled WGS sequence"/>
</dbReference>
<feature type="domain" description="THIF-type NAD/FAD binding fold" evidence="1">
    <location>
        <begin position="303"/>
        <end position="478"/>
    </location>
</feature>
<evidence type="ECO:0000313" key="4">
    <source>
        <dbReference type="Proteomes" id="UP000265341"/>
    </source>
</evidence>
<dbReference type="Pfam" id="PF00899">
    <property type="entry name" value="ThiF"/>
    <property type="match status" value="1"/>
</dbReference>